<gene>
    <name evidence="1" type="ORF">V1478_017084</name>
</gene>
<dbReference type="Proteomes" id="UP001607302">
    <property type="component" value="Unassembled WGS sequence"/>
</dbReference>
<comment type="caution">
    <text evidence="1">The sequence shown here is derived from an EMBL/GenBank/DDBJ whole genome shotgun (WGS) entry which is preliminary data.</text>
</comment>
<sequence>MHMLFVFGYADLIALSSLYSRELINNRDKGQPESVLGYRETLVRDGILSVLRWGLLKKNGNWKPMVEYRIASFPSNARAYALYSAYACTCRDFTLDDFDKWRLQSEPPNRQAAMLLTKQCFPNIVMFFYRHHHHHHHHHYDHHHYHHRRRTRIGVGAVQSQVRSVHIELQPWRRQQVLGTDVIIAN</sequence>
<protein>
    <submittedName>
        <fullName evidence="1">Uncharacterized protein</fullName>
    </submittedName>
</protein>
<accession>A0ABD1ZYE0</accession>
<proteinExistence type="predicted"/>
<reference evidence="1 2" key="1">
    <citation type="journal article" date="2024" name="Ann. Entomol. Soc. Am.">
        <title>Genomic analyses of the southern and eastern yellowjacket wasps (Hymenoptera: Vespidae) reveal evolutionary signatures of social life.</title>
        <authorList>
            <person name="Catto M.A."/>
            <person name="Caine P.B."/>
            <person name="Orr S.E."/>
            <person name="Hunt B.G."/>
            <person name="Goodisman M.A.D."/>
        </authorList>
    </citation>
    <scope>NUCLEOTIDE SEQUENCE [LARGE SCALE GENOMIC DNA]</scope>
    <source>
        <strain evidence="1">233</strain>
        <tissue evidence="1">Head and thorax</tissue>
    </source>
</reference>
<evidence type="ECO:0000313" key="2">
    <source>
        <dbReference type="Proteomes" id="UP001607302"/>
    </source>
</evidence>
<dbReference type="EMBL" id="JAUDFV010000158">
    <property type="protein sequence ID" value="KAL2713386.1"/>
    <property type="molecule type" value="Genomic_DNA"/>
</dbReference>
<dbReference type="AlphaFoldDB" id="A0ABD1ZYE0"/>
<name>A0ABD1ZYE0_VESSQ</name>
<organism evidence="1 2">
    <name type="scientific">Vespula squamosa</name>
    <name type="common">Southern yellow jacket</name>
    <name type="synonym">Wasp</name>
    <dbReference type="NCBI Taxonomy" id="30214"/>
    <lineage>
        <taxon>Eukaryota</taxon>
        <taxon>Metazoa</taxon>
        <taxon>Ecdysozoa</taxon>
        <taxon>Arthropoda</taxon>
        <taxon>Hexapoda</taxon>
        <taxon>Insecta</taxon>
        <taxon>Pterygota</taxon>
        <taxon>Neoptera</taxon>
        <taxon>Endopterygota</taxon>
        <taxon>Hymenoptera</taxon>
        <taxon>Apocrita</taxon>
        <taxon>Aculeata</taxon>
        <taxon>Vespoidea</taxon>
        <taxon>Vespidae</taxon>
        <taxon>Vespinae</taxon>
        <taxon>Vespula</taxon>
    </lineage>
</organism>
<evidence type="ECO:0000313" key="1">
    <source>
        <dbReference type="EMBL" id="KAL2713386.1"/>
    </source>
</evidence>
<keyword evidence="2" id="KW-1185">Reference proteome</keyword>